<gene>
    <name evidence="2" type="ORF">CHLRE_02g103750v5</name>
</gene>
<keyword evidence="1" id="KW-1133">Transmembrane helix</keyword>
<feature type="transmembrane region" description="Helical" evidence="1">
    <location>
        <begin position="85"/>
        <end position="105"/>
    </location>
</feature>
<protein>
    <submittedName>
        <fullName evidence="2">Uncharacterized protein</fullName>
    </submittedName>
</protein>
<dbReference type="AlphaFoldDB" id="A0A2K3E2H3"/>
<dbReference type="GeneID" id="66052436"/>
<dbReference type="KEGG" id="cre:CHLRE_02g103750v5"/>
<dbReference type="RefSeq" id="XP_042927396.1">
    <property type="nucleotide sequence ID" value="XM_043059762.1"/>
</dbReference>
<name>A0A2K3E2H3_CHLRE</name>
<dbReference type="Proteomes" id="UP000006906">
    <property type="component" value="Chromosome 2"/>
</dbReference>
<evidence type="ECO:0000256" key="1">
    <source>
        <dbReference type="SAM" id="Phobius"/>
    </source>
</evidence>
<organism evidence="2 3">
    <name type="scientific">Chlamydomonas reinhardtii</name>
    <name type="common">Chlamydomonas smithii</name>
    <dbReference type="NCBI Taxonomy" id="3055"/>
    <lineage>
        <taxon>Eukaryota</taxon>
        <taxon>Viridiplantae</taxon>
        <taxon>Chlorophyta</taxon>
        <taxon>core chlorophytes</taxon>
        <taxon>Chlorophyceae</taxon>
        <taxon>CS clade</taxon>
        <taxon>Chlamydomonadales</taxon>
        <taxon>Chlamydomonadaceae</taxon>
        <taxon>Chlamydomonas</taxon>
    </lineage>
</organism>
<dbReference type="InParanoid" id="A0A2K3E2H3"/>
<accession>A0A2K3E2H3</accession>
<reference evidence="2 3" key="1">
    <citation type="journal article" date="2007" name="Science">
        <title>The Chlamydomonas genome reveals the evolution of key animal and plant functions.</title>
        <authorList>
            <person name="Merchant S.S."/>
            <person name="Prochnik S.E."/>
            <person name="Vallon O."/>
            <person name="Harris E.H."/>
            <person name="Karpowicz S.J."/>
            <person name="Witman G.B."/>
            <person name="Terry A."/>
            <person name="Salamov A."/>
            <person name="Fritz-Laylin L.K."/>
            <person name="Marechal-Drouard L."/>
            <person name="Marshall W.F."/>
            <person name="Qu L.H."/>
            <person name="Nelson D.R."/>
            <person name="Sanderfoot A.A."/>
            <person name="Spalding M.H."/>
            <person name="Kapitonov V.V."/>
            <person name="Ren Q."/>
            <person name="Ferris P."/>
            <person name="Lindquist E."/>
            <person name="Shapiro H."/>
            <person name="Lucas S.M."/>
            <person name="Grimwood J."/>
            <person name="Schmutz J."/>
            <person name="Cardol P."/>
            <person name="Cerutti H."/>
            <person name="Chanfreau G."/>
            <person name="Chen C.L."/>
            <person name="Cognat V."/>
            <person name="Croft M.T."/>
            <person name="Dent R."/>
            <person name="Dutcher S."/>
            <person name="Fernandez E."/>
            <person name="Fukuzawa H."/>
            <person name="Gonzalez-Ballester D."/>
            <person name="Gonzalez-Halphen D."/>
            <person name="Hallmann A."/>
            <person name="Hanikenne M."/>
            <person name="Hippler M."/>
            <person name="Inwood W."/>
            <person name="Jabbari K."/>
            <person name="Kalanon M."/>
            <person name="Kuras R."/>
            <person name="Lefebvre P.A."/>
            <person name="Lemaire S.D."/>
            <person name="Lobanov A.V."/>
            <person name="Lohr M."/>
            <person name="Manuell A."/>
            <person name="Meier I."/>
            <person name="Mets L."/>
            <person name="Mittag M."/>
            <person name="Mittelmeier T."/>
            <person name="Moroney J.V."/>
            <person name="Moseley J."/>
            <person name="Napoli C."/>
            <person name="Nedelcu A.M."/>
            <person name="Niyogi K."/>
            <person name="Novoselov S.V."/>
            <person name="Paulsen I.T."/>
            <person name="Pazour G."/>
            <person name="Purton S."/>
            <person name="Ral J.P."/>
            <person name="Riano-Pachon D.M."/>
            <person name="Riekhof W."/>
            <person name="Rymarquis L."/>
            <person name="Schroda M."/>
            <person name="Stern D."/>
            <person name="Umen J."/>
            <person name="Willows R."/>
            <person name="Wilson N."/>
            <person name="Zimmer S.L."/>
            <person name="Allmer J."/>
            <person name="Balk J."/>
            <person name="Bisova K."/>
            <person name="Chen C.J."/>
            <person name="Elias M."/>
            <person name="Gendler K."/>
            <person name="Hauser C."/>
            <person name="Lamb M.R."/>
            <person name="Ledford H."/>
            <person name="Long J.C."/>
            <person name="Minagawa J."/>
            <person name="Page M.D."/>
            <person name="Pan J."/>
            <person name="Pootakham W."/>
            <person name="Roje S."/>
            <person name="Rose A."/>
            <person name="Stahlberg E."/>
            <person name="Terauchi A.M."/>
            <person name="Yang P."/>
            <person name="Ball S."/>
            <person name="Bowler C."/>
            <person name="Dieckmann C.L."/>
            <person name="Gladyshev V.N."/>
            <person name="Green P."/>
            <person name="Jorgensen R."/>
            <person name="Mayfield S."/>
            <person name="Mueller-Roeber B."/>
            <person name="Rajamani S."/>
            <person name="Sayre R.T."/>
            <person name="Brokstein P."/>
            <person name="Dubchak I."/>
            <person name="Goodstein D."/>
            <person name="Hornick L."/>
            <person name="Huang Y.W."/>
            <person name="Jhaveri J."/>
            <person name="Luo Y."/>
            <person name="Martinez D."/>
            <person name="Ngau W.C."/>
            <person name="Otillar B."/>
            <person name="Poliakov A."/>
            <person name="Porter A."/>
            <person name="Szajkowski L."/>
            <person name="Werner G."/>
            <person name="Zhou K."/>
            <person name="Grigoriev I.V."/>
            <person name="Rokhsar D.S."/>
            <person name="Grossman A.R."/>
        </authorList>
    </citation>
    <scope>NUCLEOTIDE SEQUENCE [LARGE SCALE GENOMIC DNA]</scope>
    <source>
        <strain evidence="3">CC-503</strain>
    </source>
</reference>
<evidence type="ECO:0000313" key="2">
    <source>
        <dbReference type="EMBL" id="PNW86975.1"/>
    </source>
</evidence>
<sequence length="119" mass="13089">MATSQEWLESLDLVAETPPSATRSANGDMASSIQRSSSLLELELRSRTGVWGQSTTASMQKFECIQKVKRELVEAQMEADSIPVFAFQMMVLLSITAAAAIVLVWELYLRPRSHTAALA</sequence>
<dbReference type="EMBL" id="CM008963">
    <property type="protein sequence ID" value="PNW86975.1"/>
    <property type="molecule type" value="Genomic_DNA"/>
</dbReference>
<keyword evidence="3" id="KW-1185">Reference proteome</keyword>
<proteinExistence type="predicted"/>
<dbReference type="Gramene" id="PNW86975">
    <property type="protein sequence ID" value="PNW86975"/>
    <property type="gene ID" value="CHLRE_02g103750v5"/>
</dbReference>
<evidence type="ECO:0000313" key="3">
    <source>
        <dbReference type="Proteomes" id="UP000006906"/>
    </source>
</evidence>
<dbReference type="OrthoDB" id="537881at2759"/>
<keyword evidence="1" id="KW-0812">Transmembrane</keyword>
<keyword evidence="1" id="KW-0472">Membrane</keyword>